<comment type="caution">
    <text evidence="1">The sequence shown here is derived from an EMBL/GenBank/DDBJ whole genome shotgun (WGS) entry which is preliminary data.</text>
</comment>
<dbReference type="RefSeq" id="WP_005179476.1">
    <property type="nucleotide sequence ID" value="NZ_BANR01000032.1"/>
</dbReference>
<keyword evidence="2" id="KW-1185">Reference proteome</keyword>
<organism evidence="1 2">
    <name type="scientific">Gordonia aichiensis NBRC 108223</name>
    <dbReference type="NCBI Taxonomy" id="1220583"/>
    <lineage>
        <taxon>Bacteria</taxon>
        <taxon>Bacillati</taxon>
        <taxon>Actinomycetota</taxon>
        <taxon>Actinomycetes</taxon>
        <taxon>Mycobacteriales</taxon>
        <taxon>Gordoniaceae</taxon>
        <taxon>Gordonia</taxon>
    </lineage>
</organism>
<dbReference type="AlphaFoldDB" id="L7KQU2"/>
<accession>L7KQU2</accession>
<reference evidence="1 2" key="1">
    <citation type="submission" date="2012-12" db="EMBL/GenBank/DDBJ databases">
        <title>Whole genome shotgun sequence of Gordonia aichiensis NBRC 108223.</title>
        <authorList>
            <person name="Isaki-Nakamura S."/>
            <person name="Hosoyama A."/>
            <person name="Tsuchikane K."/>
            <person name="Ando Y."/>
            <person name="Baba S."/>
            <person name="Ohji S."/>
            <person name="Hamada M."/>
            <person name="Tamura T."/>
            <person name="Yamazoe A."/>
            <person name="Yamazaki S."/>
            <person name="Fujita N."/>
        </authorList>
    </citation>
    <scope>NUCLEOTIDE SEQUENCE [LARGE SCALE GENOMIC DNA]</scope>
    <source>
        <strain evidence="1 2">NBRC 108223</strain>
    </source>
</reference>
<name>L7KQU2_9ACTN</name>
<proteinExistence type="predicted"/>
<evidence type="ECO:0000313" key="1">
    <source>
        <dbReference type="EMBL" id="GAC50876.1"/>
    </source>
</evidence>
<protein>
    <submittedName>
        <fullName evidence="1">Uncharacterized protein</fullName>
    </submittedName>
</protein>
<sequence>MEWNFQRLSGGTWQPPLVGSFFADAGLCGVSGNGGLLRFHDDSSGPVSQQFVDSAFGSRGVHADVFAFDWRARQFALSDSFGVDGSYTSKGGVPMIVTLDPFDMVYA</sequence>
<dbReference type="Proteomes" id="UP000010988">
    <property type="component" value="Unassembled WGS sequence"/>
</dbReference>
<dbReference type="EMBL" id="BANR01000032">
    <property type="protein sequence ID" value="GAC50876.1"/>
    <property type="molecule type" value="Genomic_DNA"/>
</dbReference>
<gene>
    <name evidence="1" type="ORF">GOACH_32_00390</name>
</gene>
<evidence type="ECO:0000313" key="2">
    <source>
        <dbReference type="Proteomes" id="UP000010988"/>
    </source>
</evidence>
<dbReference type="OrthoDB" id="2988179at2"/>